<proteinExistence type="inferred from homology"/>
<feature type="active site" description="Proton donor" evidence="5">
    <location>
        <position position="95"/>
    </location>
</feature>
<dbReference type="InterPro" id="IPR016856">
    <property type="entry name" value="QueF_type1"/>
</dbReference>
<organism evidence="6 7">
    <name type="scientific">Desulfobacula phenolica</name>
    <dbReference type="NCBI Taxonomy" id="90732"/>
    <lineage>
        <taxon>Bacteria</taxon>
        <taxon>Pseudomonadati</taxon>
        <taxon>Thermodesulfobacteriota</taxon>
        <taxon>Desulfobacteria</taxon>
        <taxon>Desulfobacterales</taxon>
        <taxon>Desulfobacteraceae</taxon>
        <taxon>Desulfobacula</taxon>
    </lineage>
</organism>
<keyword evidence="1 5" id="KW-0963">Cytoplasm</keyword>
<dbReference type="InterPro" id="IPR029500">
    <property type="entry name" value="QueF"/>
</dbReference>
<keyword evidence="2 5" id="KW-0671">Queuosine biosynthesis</keyword>
<comment type="function">
    <text evidence="5">Catalyzes the NADPH-dependent reduction of 7-cyano-7-deazaguanine (preQ0) to 7-aminomethyl-7-deazaguanine (preQ1).</text>
</comment>
<dbReference type="EMBL" id="FNLL01000002">
    <property type="protein sequence ID" value="SDT86023.1"/>
    <property type="molecule type" value="Genomic_DNA"/>
</dbReference>
<dbReference type="GO" id="GO:0033739">
    <property type="term" value="F:preQ1 synthase activity"/>
    <property type="evidence" value="ECO:0007669"/>
    <property type="project" value="UniProtKB-UniRule"/>
</dbReference>
<evidence type="ECO:0000256" key="1">
    <source>
        <dbReference type="ARBA" id="ARBA00022490"/>
    </source>
</evidence>
<dbReference type="SUPFAM" id="SSF55620">
    <property type="entry name" value="Tetrahydrobiopterin biosynthesis enzymes-like"/>
    <property type="match status" value="1"/>
</dbReference>
<keyword evidence="3 5" id="KW-0521">NADP</keyword>
<evidence type="ECO:0000256" key="5">
    <source>
        <dbReference type="HAMAP-Rule" id="MF_00818"/>
    </source>
</evidence>
<keyword evidence="7" id="KW-1185">Reference proteome</keyword>
<evidence type="ECO:0000313" key="7">
    <source>
        <dbReference type="Proteomes" id="UP000199608"/>
    </source>
</evidence>
<comment type="pathway">
    <text evidence="5">tRNA modification; tRNA-queuosine biosynthesis.</text>
</comment>
<dbReference type="Gene3D" id="3.30.1130.10">
    <property type="match status" value="1"/>
</dbReference>
<gene>
    <name evidence="5" type="primary">queF</name>
    <name evidence="6" type="ORF">SAMN04487931_102135</name>
</gene>
<dbReference type="HAMAP" id="MF_00818">
    <property type="entry name" value="QueF_type1"/>
    <property type="match status" value="1"/>
</dbReference>
<evidence type="ECO:0000313" key="6">
    <source>
        <dbReference type="EMBL" id="SDT86023.1"/>
    </source>
</evidence>
<dbReference type="InterPro" id="IPR043133">
    <property type="entry name" value="GTP-CH-I_C/QueF"/>
</dbReference>
<reference evidence="7" key="1">
    <citation type="submission" date="2016-10" db="EMBL/GenBank/DDBJ databases">
        <authorList>
            <person name="Varghese N."/>
            <person name="Submissions S."/>
        </authorList>
    </citation>
    <scope>NUCLEOTIDE SEQUENCE [LARGE SCALE GENOMIC DNA]</scope>
    <source>
        <strain evidence="7">DSM 3384</strain>
    </source>
</reference>
<feature type="binding site" evidence="5">
    <location>
        <begin position="110"/>
        <end position="112"/>
    </location>
    <ligand>
        <name>substrate</name>
    </ligand>
</feature>
<dbReference type="GO" id="GO:0005737">
    <property type="term" value="C:cytoplasm"/>
    <property type="evidence" value="ECO:0007669"/>
    <property type="project" value="UniProtKB-SubCell"/>
</dbReference>
<accession>A0A1H2DT31</accession>
<feature type="binding site" evidence="5">
    <location>
        <begin position="129"/>
        <end position="130"/>
    </location>
    <ligand>
        <name>substrate</name>
    </ligand>
</feature>
<sequence>MNTRQILFATTKIKNLIITVCWAEFYIKIFMDSKDKINMTENKAYVTRYKIEDPSIVKADLLEPIPYAYKSKRSIDIIIKQPEYTSVCPMTGLPDNGCITIKYRPDQTIVELKSLKYYLLQFRNVGMFYEHVVNKILDDLVQVLTPLRMEVTGEFTPRGGISSIATAVYEKE</sequence>
<dbReference type="AlphaFoldDB" id="A0A1H2DT31"/>
<protein>
    <recommendedName>
        <fullName evidence="5">NADPH-dependent 7-cyano-7-deazaguanine reductase</fullName>
        <ecNumber evidence="5">1.7.1.13</ecNumber>
    </recommendedName>
    <alternativeName>
        <fullName evidence="5">7-cyano-7-carbaguanine reductase</fullName>
    </alternativeName>
    <alternativeName>
        <fullName evidence="5">NADPH-dependent nitrile oxidoreductase</fullName>
    </alternativeName>
    <alternativeName>
        <fullName evidence="5">PreQ(0) reductase</fullName>
    </alternativeName>
</protein>
<dbReference type="UniPathway" id="UPA00392"/>
<dbReference type="NCBIfam" id="TIGR03139">
    <property type="entry name" value="QueF-II"/>
    <property type="match status" value="1"/>
</dbReference>
<evidence type="ECO:0000256" key="2">
    <source>
        <dbReference type="ARBA" id="ARBA00022785"/>
    </source>
</evidence>
<dbReference type="PANTHER" id="PTHR34354">
    <property type="entry name" value="NADPH-DEPENDENT 7-CYANO-7-DEAZAGUANINE REDUCTASE"/>
    <property type="match status" value="1"/>
</dbReference>
<dbReference type="GO" id="GO:0008616">
    <property type="term" value="P:tRNA queuosine(34) biosynthetic process"/>
    <property type="evidence" value="ECO:0007669"/>
    <property type="project" value="UniProtKB-UniRule"/>
</dbReference>
<comment type="catalytic activity">
    <reaction evidence="5">
        <text>7-aminomethyl-7-carbaguanine + 2 NADP(+) = 7-cyano-7-carbaguanine + 2 NADPH + 3 H(+)</text>
        <dbReference type="Rhea" id="RHEA:13409"/>
        <dbReference type="ChEBI" id="CHEBI:15378"/>
        <dbReference type="ChEBI" id="CHEBI:45075"/>
        <dbReference type="ChEBI" id="CHEBI:57783"/>
        <dbReference type="ChEBI" id="CHEBI:58349"/>
        <dbReference type="ChEBI" id="CHEBI:58703"/>
        <dbReference type="EC" id="1.7.1.13"/>
    </reaction>
</comment>
<feature type="active site" description="Thioimide intermediate" evidence="5">
    <location>
        <position position="88"/>
    </location>
</feature>
<dbReference type="PANTHER" id="PTHR34354:SF1">
    <property type="entry name" value="NADPH-DEPENDENT 7-CYANO-7-DEAZAGUANINE REDUCTASE"/>
    <property type="match status" value="1"/>
</dbReference>
<dbReference type="Pfam" id="PF14489">
    <property type="entry name" value="QueF"/>
    <property type="match status" value="1"/>
</dbReference>
<comment type="subcellular location">
    <subcellularLocation>
        <location evidence="5">Cytoplasm</location>
    </subcellularLocation>
</comment>
<keyword evidence="4 5" id="KW-0560">Oxidoreductase</keyword>
<dbReference type="InterPro" id="IPR050084">
    <property type="entry name" value="NADPH_dep_7-cyano-7-deazaG_red"/>
</dbReference>
<evidence type="ECO:0000256" key="3">
    <source>
        <dbReference type="ARBA" id="ARBA00022857"/>
    </source>
</evidence>
<evidence type="ECO:0000256" key="4">
    <source>
        <dbReference type="ARBA" id="ARBA00023002"/>
    </source>
</evidence>
<name>A0A1H2DT31_9BACT</name>
<dbReference type="Proteomes" id="UP000199608">
    <property type="component" value="Unassembled WGS sequence"/>
</dbReference>
<comment type="similarity">
    <text evidence="5">Belongs to the GTP cyclohydrolase I family. QueF type 1 subfamily.</text>
</comment>
<dbReference type="EC" id="1.7.1.13" evidence="5"/>